<evidence type="ECO:0000313" key="2">
    <source>
        <dbReference type="Proteomes" id="UP001060085"/>
    </source>
</evidence>
<evidence type="ECO:0000313" key="1">
    <source>
        <dbReference type="EMBL" id="KAI5655263.1"/>
    </source>
</evidence>
<keyword evidence="2" id="KW-1185">Reference proteome</keyword>
<organism evidence="1 2">
    <name type="scientific">Catharanthus roseus</name>
    <name type="common">Madagascar periwinkle</name>
    <name type="synonym">Vinca rosea</name>
    <dbReference type="NCBI Taxonomy" id="4058"/>
    <lineage>
        <taxon>Eukaryota</taxon>
        <taxon>Viridiplantae</taxon>
        <taxon>Streptophyta</taxon>
        <taxon>Embryophyta</taxon>
        <taxon>Tracheophyta</taxon>
        <taxon>Spermatophyta</taxon>
        <taxon>Magnoliopsida</taxon>
        <taxon>eudicotyledons</taxon>
        <taxon>Gunneridae</taxon>
        <taxon>Pentapetalae</taxon>
        <taxon>asterids</taxon>
        <taxon>lamiids</taxon>
        <taxon>Gentianales</taxon>
        <taxon>Apocynaceae</taxon>
        <taxon>Rauvolfioideae</taxon>
        <taxon>Vinceae</taxon>
        <taxon>Catharanthinae</taxon>
        <taxon>Catharanthus</taxon>
    </lineage>
</organism>
<dbReference type="Proteomes" id="UP001060085">
    <property type="component" value="Linkage Group LG07"/>
</dbReference>
<accession>A0ACC0A5E9</accession>
<protein>
    <submittedName>
        <fullName evidence="1">Uncharacterized protein</fullName>
    </submittedName>
</protein>
<comment type="caution">
    <text evidence="1">The sequence shown here is derived from an EMBL/GenBank/DDBJ whole genome shotgun (WGS) entry which is preliminary data.</text>
</comment>
<name>A0ACC0A5E9_CATRO</name>
<gene>
    <name evidence="1" type="ORF">M9H77_32450</name>
</gene>
<dbReference type="EMBL" id="CM044707">
    <property type="protein sequence ID" value="KAI5655263.1"/>
    <property type="molecule type" value="Genomic_DNA"/>
</dbReference>
<reference evidence="2" key="1">
    <citation type="journal article" date="2023" name="Nat. Plants">
        <title>Single-cell RNA sequencing provides a high-resolution roadmap for understanding the multicellular compartmentation of specialized metabolism.</title>
        <authorList>
            <person name="Sun S."/>
            <person name="Shen X."/>
            <person name="Li Y."/>
            <person name="Li Y."/>
            <person name="Wang S."/>
            <person name="Li R."/>
            <person name="Zhang H."/>
            <person name="Shen G."/>
            <person name="Guo B."/>
            <person name="Wei J."/>
            <person name="Xu J."/>
            <person name="St-Pierre B."/>
            <person name="Chen S."/>
            <person name="Sun C."/>
        </authorList>
    </citation>
    <scope>NUCLEOTIDE SEQUENCE [LARGE SCALE GENOMIC DNA]</scope>
</reference>
<sequence length="1051" mass="118300">MEGSSPTPPAAAVSSGNNSGEDKDCCVKVAVHIRPLIGDERLQGCKDCVSVVPGKPQVQIGTHSFTFDHVYGSTGSPSSAMFEECVAPLVDGLFQGYNATVLAYGQTGSGKTYTMGTSFRDGCHMGLIPQVMNSLFNKIETLKHQTEFQLHVSFIEIHKEEVRDLLDAASVNRSETINGHAGKVTVPGKPPIQIRETSNGVITLAGTTERSVQSLKEMADCLEQGSLSRATGSTNMNNQSSRSHAIFTITVEQMHKNNISATNGMTNEIMSDEYLCAKLHLVDLAGSERAKRTGSDGLRFKEGVHINKGLLALGNVISALGDEKKRKEGVHVPYRDSKLTRLLQDSLGGNSRTVMIACISPADINAEETLNTLKYANRARNIQNKPVINRDPVTSEMLKMRQQLELLQAELCARGGGRTSPDEVQVLKDRIAWLEANNEELSRELHECRARSSGIDQCETNAKIGASFSVKSEGLKRGLHSMESCDYQMSESGDSGDIDEEAAKEWEHTLLQDSMDKELHELNKRLEQKESEMKLFGGSDAIALKQHFGKKIMELEEEKRTVQQERDRLLAEIENLAANSDGQAQKLQDVHAHKLKSLEAQIQDLKKKQESQVQLLKQKQKSDEAAKRLQDEIQFIKAQKVQLQHKIKQEAEQFRQWKASREKELLQLKKEGRRNEYERHKLQALNQRQKMVLQRKTEEAAMATKRLKELLEARKSSARENSVSSNVNGINGPSNEKSLQRWLDHELEVMVNVHEVRYEYEKQSQVRAALAEELAVLRQVDEFASKGLSPPRQKNGFSRAASMSPTARMARISSLENMLSISSNSLVAMASQLSEAEERERAFTSRGRWNQLRSMGDAKNLLQYMFNSLGDARCQLWEKEIEVKEMKEQLKELLHLLRQSEMRKREVEKELKLREQAVANGMATPPPANLNKHLADDMSSPLSPIPVPAQKQLKYTAGIVNASVRESAAFMDQTRKMMPMGQLSMKKLAMAGQGGKLWRWKRSHHQWLLQFKWKWQKPWKLSEWIRHSDETIMRSRPRPQALPDIIGRNGH</sequence>
<proteinExistence type="predicted"/>